<name>A0A4R4XN13_9ACTN</name>
<sequence length="130" mass="14073">MSVGLCLAHMAADKRPWLGRLGVNAAWPMSGKPREIFTDNATEFKSEALQRGRPPAPVDCQCPRIALAHPPDANDDGRAEWRFTHALSRAGAVASLGSSRSAGRRAAACMSDCVIFVPARAPKRLRRNHS</sequence>
<evidence type="ECO:0000313" key="2">
    <source>
        <dbReference type="Proteomes" id="UP000295302"/>
    </source>
</evidence>
<dbReference type="AlphaFoldDB" id="A0A4R4XN13"/>
<dbReference type="Proteomes" id="UP000295302">
    <property type="component" value="Unassembled WGS sequence"/>
</dbReference>
<gene>
    <name evidence="1" type="ORF">E1286_43670</name>
</gene>
<reference evidence="1 2" key="1">
    <citation type="submission" date="2019-03" db="EMBL/GenBank/DDBJ databases">
        <title>Draft genome sequences of novel Actinobacteria.</title>
        <authorList>
            <person name="Sahin N."/>
            <person name="Ay H."/>
            <person name="Saygin H."/>
        </authorList>
    </citation>
    <scope>NUCLEOTIDE SEQUENCE [LARGE SCALE GENOMIC DNA]</scope>
    <source>
        <strain evidence="1 2">CH32</strain>
    </source>
</reference>
<protein>
    <submittedName>
        <fullName evidence="1">Uncharacterized protein</fullName>
    </submittedName>
</protein>
<accession>A0A4R4XN13</accession>
<comment type="caution">
    <text evidence="1">The sequence shown here is derived from an EMBL/GenBank/DDBJ whole genome shotgun (WGS) entry which is preliminary data.</text>
</comment>
<proteinExistence type="predicted"/>
<evidence type="ECO:0000313" key="1">
    <source>
        <dbReference type="EMBL" id="TDD32400.1"/>
    </source>
</evidence>
<dbReference type="EMBL" id="SMKQ01000286">
    <property type="protein sequence ID" value="TDD32400.1"/>
    <property type="molecule type" value="Genomic_DNA"/>
</dbReference>
<organism evidence="1 2">
    <name type="scientific">Nonomuraea terrae</name>
    <dbReference type="NCBI Taxonomy" id="2530383"/>
    <lineage>
        <taxon>Bacteria</taxon>
        <taxon>Bacillati</taxon>
        <taxon>Actinomycetota</taxon>
        <taxon>Actinomycetes</taxon>
        <taxon>Streptosporangiales</taxon>
        <taxon>Streptosporangiaceae</taxon>
        <taxon>Nonomuraea</taxon>
    </lineage>
</organism>
<dbReference type="OrthoDB" id="52928at2"/>
<keyword evidence="2" id="KW-1185">Reference proteome</keyword>
<dbReference type="RefSeq" id="WP_132622747.1">
    <property type="nucleotide sequence ID" value="NZ_SMKQ01000286.1"/>
</dbReference>